<sequence>MTFKTGRQHLAATKKMTLAELEDKLLEHQQLLNAILKDSGILLPSLLQGSASVEMSATIFTSALKAYASKDFPLAARQFRQAAMLGHAKAQYYFGLMYIKGLGLPASIKHAYCWLLLAAIQRDPSAAELVRSLQSKMTPDKLQQATELAAERFESIEDRKMY</sequence>
<protein>
    <recommendedName>
        <fullName evidence="3">Sel1 domain protein repeat-containing protein</fullName>
    </recommendedName>
</protein>
<accession>A0ABU7J496</accession>
<dbReference type="InterPro" id="IPR011990">
    <property type="entry name" value="TPR-like_helical_dom_sf"/>
</dbReference>
<dbReference type="Proteomes" id="UP001336314">
    <property type="component" value="Unassembled WGS sequence"/>
</dbReference>
<gene>
    <name evidence="1" type="ORF">QWY20_07640</name>
</gene>
<dbReference type="EMBL" id="JAUHLI010000006">
    <property type="protein sequence ID" value="MEE2001321.1"/>
    <property type="molecule type" value="Genomic_DNA"/>
</dbReference>
<organism evidence="1 2">
    <name type="scientific">Alkalimonas cellulosilytica</name>
    <dbReference type="NCBI Taxonomy" id="3058395"/>
    <lineage>
        <taxon>Bacteria</taxon>
        <taxon>Pseudomonadati</taxon>
        <taxon>Pseudomonadota</taxon>
        <taxon>Gammaproteobacteria</taxon>
        <taxon>Alkalimonas</taxon>
    </lineage>
</organism>
<name>A0ABU7J496_9GAMM</name>
<dbReference type="SUPFAM" id="SSF81901">
    <property type="entry name" value="HCP-like"/>
    <property type="match status" value="1"/>
</dbReference>
<dbReference type="Gene3D" id="1.25.40.10">
    <property type="entry name" value="Tetratricopeptide repeat domain"/>
    <property type="match status" value="1"/>
</dbReference>
<dbReference type="RefSeq" id="WP_330128421.1">
    <property type="nucleotide sequence ID" value="NZ_JAUHLI010000006.1"/>
</dbReference>
<reference evidence="1 2" key="1">
    <citation type="submission" date="2023-07" db="EMBL/GenBank/DDBJ databases">
        <title>Alkalimonas sp., MEB108 novel, alkaliphilic bacterium isolated from Lonar Lake, India.</title>
        <authorList>
            <person name="Joshi A."/>
            <person name="Thite S."/>
        </authorList>
    </citation>
    <scope>NUCLEOTIDE SEQUENCE [LARGE SCALE GENOMIC DNA]</scope>
    <source>
        <strain evidence="1 2">MEB108</strain>
    </source>
</reference>
<keyword evidence="2" id="KW-1185">Reference proteome</keyword>
<proteinExistence type="predicted"/>
<comment type="caution">
    <text evidence="1">The sequence shown here is derived from an EMBL/GenBank/DDBJ whole genome shotgun (WGS) entry which is preliminary data.</text>
</comment>
<evidence type="ECO:0008006" key="3">
    <source>
        <dbReference type="Google" id="ProtNLM"/>
    </source>
</evidence>
<evidence type="ECO:0000313" key="1">
    <source>
        <dbReference type="EMBL" id="MEE2001321.1"/>
    </source>
</evidence>
<evidence type="ECO:0000313" key="2">
    <source>
        <dbReference type="Proteomes" id="UP001336314"/>
    </source>
</evidence>